<dbReference type="PROSITE" id="PS51257">
    <property type="entry name" value="PROKAR_LIPOPROTEIN"/>
    <property type="match status" value="1"/>
</dbReference>
<keyword evidence="3" id="KW-0813">Transport</keyword>
<keyword evidence="8" id="KW-0175">Coiled coil</keyword>
<gene>
    <name evidence="12" type="ORF">SOIL9_19520</name>
</gene>
<evidence type="ECO:0000256" key="3">
    <source>
        <dbReference type="ARBA" id="ARBA00022448"/>
    </source>
</evidence>
<evidence type="ECO:0000256" key="7">
    <source>
        <dbReference type="ARBA" id="ARBA00023177"/>
    </source>
</evidence>
<dbReference type="PROSITE" id="PS01219">
    <property type="entry name" value="AMMONIUM_TRANSP"/>
    <property type="match status" value="1"/>
</dbReference>
<accession>A0A6P2D8B9</accession>
<evidence type="ECO:0000256" key="1">
    <source>
        <dbReference type="ARBA" id="ARBA00004141"/>
    </source>
</evidence>
<dbReference type="InterPro" id="IPR001905">
    <property type="entry name" value="Ammonium_transpt"/>
</dbReference>
<feature type="coiled-coil region" evidence="8">
    <location>
        <begin position="37"/>
        <end position="103"/>
    </location>
</feature>
<feature type="transmembrane region" description="Helical" evidence="9">
    <location>
        <begin position="304"/>
        <end position="327"/>
    </location>
</feature>
<keyword evidence="4 9" id="KW-0812">Transmembrane</keyword>
<dbReference type="Gene3D" id="1.10.3430.10">
    <property type="entry name" value="Ammonium transporter AmtB like domains"/>
    <property type="match status" value="2"/>
</dbReference>
<feature type="transmembrane region" description="Helical" evidence="9">
    <location>
        <begin position="210"/>
        <end position="232"/>
    </location>
</feature>
<feature type="transmembrane region" description="Helical" evidence="9">
    <location>
        <begin position="391"/>
        <end position="409"/>
    </location>
</feature>
<evidence type="ECO:0000313" key="13">
    <source>
        <dbReference type="Proteomes" id="UP000464178"/>
    </source>
</evidence>
<evidence type="ECO:0000256" key="2">
    <source>
        <dbReference type="ARBA" id="ARBA00005887"/>
    </source>
</evidence>
<evidence type="ECO:0000256" key="6">
    <source>
        <dbReference type="ARBA" id="ARBA00023136"/>
    </source>
</evidence>
<dbReference type="NCBIfam" id="TIGR00836">
    <property type="entry name" value="amt"/>
    <property type="match status" value="1"/>
</dbReference>
<dbReference type="AlphaFoldDB" id="A0A6P2D8B9"/>
<dbReference type="EMBL" id="LR593886">
    <property type="protein sequence ID" value="VTR95762.1"/>
    <property type="molecule type" value="Genomic_DNA"/>
</dbReference>
<feature type="transmembrane region" description="Helical" evidence="9">
    <location>
        <begin position="645"/>
        <end position="669"/>
    </location>
</feature>
<dbReference type="RefSeq" id="WP_162670134.1">
    <property type="nucleotide sequence ID" value="NZ_LR593886.1"/>
</dbReference>
<comment type="similarity">
    <text evidence="2">Belongs to the ammonia transporter channel (TC 1.A.11.2) family.</text>
</comment>
<evidence type="ECO:0000256" key="8">
    <source>
        <dbReference type="SAM" id="Coils"/>
    </source>
</evidence>
<dbReference type="InterPro" id="IPR029020">
    <property type="entry name" value="Ammonium/urea_transptr"/>
</dbReference>
<feature type="chain" id="PRO_5026862894" description="Ammonium transporter AmtB-like domain-containing protein" evidence="10">
    <location>
        <begin position="25"/>
        <end position="804"/>
    </location>
</feature>
<sequence length="804" mass="83938">MQVRRLSLALLLFAGCSMMPGLWAPMGGTASAQDEKKSAAKSDLAAVEKSIADLKKAFDATEKELANTKKALGDLKTSSSADAKAAADKVTALKKEIDAATATATTTKKDLDAITAKANALATELAAVKAAGGDPKAAADKLTALEKGAEELKKTAEKGVTDAGNAATAGKERGDTAWMLTSSAFVLFMVPGLALFYGGMVRRKNVLATMMHSMAALAVVGVYWVAIGYALAFGTSVIQIDFLGVEKGGLFGWSWDLVFLKGIEPGAKLPGYDIPVYVHVMFQGMFAIITPALISGAIAERIRFWPFCLFMLLWVTFVYCPLAHMVWAFDWFDSSVLAAKRGGAAIGLLGKMGALDFAGGTVVHIAAGMAGLACCLVLGKRAGYPKQIAHPNSMVLTLLGAGLLWFGWFGFNGGSSVRGDALAGSAFAATQAAAAAAGLGWLLVEWLHKGKPTALGLASGIVAGLVAVTPASGFVYMWGAVLIGLAAAVLCYLAVALKNVLGYDDSLDAFGVHGVGGFVGAILTGVFCSTLVNPAGTDGPFAFSAHRSRLEALKKDDSKLIAEAKAETEKANKAAEEAEAKVKAAPEADKASAEKALTEAKDIATDKAATQAALEKELSDLQALADKQDDKANDGKDKKSGLSQVIIQIKASLFSVGYAFVLSIGLVLLTQAITLGNFKTDARSEAEGLDRTEHGEVGFDFSGATESVTVASAEPRPASVPRGNGRFDVQITGADPKELMAIWSELCKPTDGAPDKDFIAVYPHVTTIRGTTFRCRDGDAEAIAKRLSALFTRHTKKPVTATKV</sequence>
<evidence type="ECO:0000313" key="12">
    <source>
        <dbReference type="EMBL" id="VTR95762.1"/>
    </source>
</evidence>
<dbReference type="InterPro" id="IPR018047">
    <property type="entry name" value="Ammonium_transpt_CS"/>
</dbReference>
<feature type="transmembrane region" description="Helical" evidence="9">
    <location>
        <begin position="509"/>
        <end position="532"/>
    </location>
</feature>
<feature type="transmembrane region" description="Helical" evidence="9">
    <location>
        <begin position="477"/>
        <end position="497"/>
    </location>
</feature>
<keyword evidence="10" id="KW-0732">Signal</keyword>
<evidence type="ECO:0000256" key="5">
    <source>
        <dbReference type="ARBA" id="ARBA00022989"/>
    </source>
</evidence>
<feature type="signal peptide" evidence="10">
    <location>
        <begin position="1"/>
        <end position="24"/>
    </location>
</feature>
<keyword evidence="7" id="KW-0924">Ammonia transport</keyword>
<name>A0A6P2D8B9_9BACT</name>
<dbReference type="KEGG" id="gms:SOIL9_19520"/>
<dbReference type="InterPro" id="IPR024041">
    <property type="entry name" value="NH4_transpt_AmtB-like_dom"/>
</dbReference>
<dbReference type="GO" id="GO:0005886">
    <property type="term" value="C:plasma membrane"/>
    <property type="evidence" value="ECO:0007669"/>
    <property type="project" value="TreeGrafter"/>
</dbReference>
<dbReference type="SUPFAM" id="SSF111352">
    <property type="entry name" value="Ammonium transporter"/>
    <property type="match status" value="1"/>
</dbReference>
<feature type="transmembrane region" description="Helical" evidence="9">
    <location>
        <begin position="357"/>
        <end position="379"/>
    </location>
</feature>
<feature type="transmembrane region" description="Helical" evidence="9">
    <location>
        <begin position="276"/>
        <end position="297"/>
    </location>
</feature>
<proteinExistence type="inferred from homology"/>
<dbReference type="PANTHER" id="PTHR43029:SF10">
    <property type="entry name" value="AMMONIUM TRANSPORTER MEP2"/>
    <property type="match status" value="1"/>
</dbReference>
<feature type="transmembrane region" description="Helical" evidence="9">
    <location>
        <begin position="177"/>
        <end position="198"/>
    </location>
</feature>
<feature type="domain" description="Ammonium transporter AmtB-like" evidence="11">
    <location>
        <begin position="177"/>
        <end position="539"/>
    </location>
</feature>
<evidence type="ECO:0000259" key="11">
    <source>
        <dbReference type="Pfam" id="PF00909"/>
    </source>
</evidence>
<protein>
    <recommendedName>
        <fullName evidence="11">Ammonium transporter AmtB-like domain-containing protein</fullName>
    </recommendedName>
</protein>
<dbReference type="Pfam" id="PF00909">
    <property type="entry name" value="Ammonium_transp"/>
    <property type="match status" value="1"/>
</dbReference>
<dbReference type="PANTHER" id="PTHR43029">
    <property type="entry name" value="AMMONIUM TRANSPORTER MEP2"/>
    <property type="match status" value="1"/>
</dbReference>
<keyword evidence="6 9" id="KW-0472">Membrane</keyword>
<evidence type="ECO:0000256" key="4">
    <source>
        <dbReference type="ARBA" id="ARBA00022692"/>
    </source>
</evidence>
<organism evidence="12 13">
    <name type="scientific">Gemmata massiliana</name>
    <dbReference type="NCBI Taxonomy" id="1210884"/>
    <lineage>
        <taxon>Bacteria</taxon>
        <taxon>Pseudomonadati</taxon>
        <taxon>Planctomycetota</taxon>
        <taxon>Planctomycetia</taxon>
        <taxon>Gemmatales</taxon>
        <taxon>Gemmataceae</taxon>
        <taxon>Gemmata</taxon>
    </lineage>
</organism>
<feature type="transmembrane region" description="Helical" evidence="9">
    <location>
        <begin position="421"/>
        <end position="442"/>
    </location>
</feature>
<reference evidence="12 13" key="1">
    <citation type="submission" date="2019-05" db="EMBL/GenBank/DDBJ databases">
        <authorList>
            <consortium name="Science for Life Laboratories"/>
        </authorList>
    </citation>
    <scope>NUCLEOTIDE SEQUENCE [LARGE SCALE GENOMIC DNA]</scope>
    <source>
        <strain evidence="12">Soil9</strain>
    </source>
</reference>
<evidence type="ECO:0000256" key="9">
    <source>
        <dbReference type="SAM" id="Phobius"/>
    </source>
</evidence>
<keyword evidence="5 9" id="KW-1133">Transmembrane helix</keyword>
<evidence type="ECO:0000256" key="10">
    <source>
        <dbReference type="SAM" id="SignalP"/>
    </source>
</evidence>
<keyword evidence="13" id="KW-1185">Reference proteome</keyword>
<dbReference type="Proteomes" id="UP000464178">
    <property type="component" value="Chromosome"/>
</dbReference>
<comment type="subcellular location">
    <subcellularLocation>
        <location evidence="1">Membrane</location>
        <topology evidence="1">Multi-pass membrane protein</topology>
    </subcellularLocation>
</comment>
<dbReference type="GO" id="GO:0008519">
    <property type="term" value="F:ammonium channel activity"/>
    <property type="evidence" value="ECO:0007669"/>
    <property type="project" value="InterPro"/>
</dbReference>